<keyword evidence="1" id="KW-0812">Transmembrane</keyword>
<dbReference type="OrthoDB" id="7464126at2759"/>
<dbReference type="VEuPathDB" id="FungiDB:NECHADRAFT_88135"/>
<dbReference type="OMA" id="TITHNAD"/>
<evidence type="ECO:0000256" key="2">
    <source>
        <dbReference type="SAM" id="SignalP"/>
    </source>
</evidence>
<dbReference type="Proteomes" id="UP000005206">
    <property type="component" value="Chromosome 13"/>
</dbReference>
<dbReference type="KEGG" id="nhe:NECHADRAFT_88135"/>
<dbReference type="eggNOG" id="KOG4177">
    <property type="taxonomic scope" value="Eukaryota"/>
</dbReference>
<proteinExistence type="predicted"/>
<name>C7ZDU5_FUSV7</name>
<feature type="transmembrane region" description="Helical" evidence="1">
    <location>
        <begin position="281"/>
        <end position="301"/>
    </location>
</feature>
<protein>
    <submittedName>
        <fullName evidence="3">Uncharacterized protein</fullName>
    </submittedName>
</protein>
<dbReference type="EMBL" id="GG698920">
    <property type="protein sequence ID" value="EEU37865.1"/>
    <property type="molecule type" value="Genomic_DNA"/>
</dbReference>
<keyword evidence="1" id="KW-1133">Transmembrane helix</keyword>
<feature type="signal peptide" evidence="2">
    <location>
        <begin position="1"/>
        <end position="19"/>
    </location>
</feature>
<feature type="transmembrane region" description="Helical" evidence="1">
    <location>
        <begin position="415"/>
        <end position="433"/>
    </location>
</feature>
<keyword evidence="2" id="KW-0732">Signal</keyword>
<feature type="chain" id="PRO_5002987028" evidence="2">
    <location>
        <begin position="20"/>
        <end position="1332"/>
    </location>
</feature>
<feature type="transmembrane region" description="Helical" evidence="1">
    <location>
        <begin position="66"/>
        <end position="84"/>
    </location>
</feature>
<organism evidence="3 4">
    <name type="scientific">Fusarium vanettenii (strain ATCC MYA-4622 / CBS 123669 / FGSC 9596 / NRRL 45880 / 77-13-4)</name>
    <name type="common">Fusarium solani subsp. pisi</name>
    <dbReference type="NCBI Taxonomy" id="660122"/>
    <lineage>
        <taxon>Eukaryota</taxon>
        <taxon>Fungi</taxon>
        <taxon>Dikarya</taxon>
        <taxon>Ascomycota</taxon>
        <taxon>Pezizomycotina</taxon>
        <taxon>Sordariomycetes</taxon>
        <taxon>Hypocreomycetidae</taxon>
        <taxon>Hypocreales</taxon>
        <taxon>Nectriaceae</taxon>
        <taxon>Fusarium</taxon>
        <taxon>Fusarium solani species complex</taxon>
        <taxon>Fusarium vanettenii</taxon>
    </lineage>
</organism>
<dbReference type="HOGENOM" id="CLU_258989_0_0_1"/>
<accession>C7ZDU5</accession>
<dbReference type="InParanoid" id="C7ZDU5"/>
<evidence type="ECO:0000256" key="1">
    <source>
        <dbReference type="SAM" id="Phobius"/>
    </source>
</evidence>
<reference evidence="3 4" key="1">
    <citation type="journal article" date="2009" name="PLoS Genet.">
        <title>The genome of Nectria haematococca: contribution of supernumerary chromosomes to gene expansion.</title>
        <authorList>
            <person name="Coleman J.J."/>
            <person name="Rounsley S.D."/>
            <person name="Rodriguez-Carres M."/>
            <person name="Kuo A."/>
            <person name="Wasmann C.C."/>
            <person name="Grimwood J."/>
            <person name="Schmutz J."/>
            <person name="Taga M."/>
            <person name="White G.J."/>
            <person name="Zhou S."/>
            <person name="Schwartz D.C."/>
            <person name="Freitag M."/>
            <person name="Ma L.J."/>
            <person name="Danchin E.G."/>
            <person name="Henrissat B."/>
            <person name="Coutinho P.M."/>
            <person name="Nelson D.R."/>
            <person name="Straney D."/>
            <person name="Napoli C.A."/>
            <person name="Barker B.M."/>
            <person name="Gribskov M."/>
            <person name="Rep M."/>
            <person name="Kroken S."/>
            <person name="Molnar I."/>
            <person name="Rensing C."/>
            <person name="Kennell J.C."/>
            <person name="Zamora J."/>
            <person name="Farman M.L."/>
            <person name="Selker E.U."/>
            <person name="Salamov A."/>
            <person name="Shapiro H."/>
            <person name="Pangilinan J."/>
            <person name="Lindquist E."/>
            <person name="Lamers C."/>
            <person name="Grigoriev I.V."/>
            <person name="Geiser D.M."/>
            <person name="Covert S.F."/>
            <person name="Temporini E."/>
            <person name="Vanetten H.D."/>
        </authorList>
    </citation>
    <scope>NUCLEOTIDE SEQUENCE [LARGE SCALE GENOMIC DNA]</scope>
    <source>
        <strain evidence="4">ATCC MYA-4622 / CBS 123669 / FGSC 9596 / NRRL 45880 / 77-13-4</strain>
    </source>
</reference>
<keyword evidence="4" id="KW-1185">Reference proteome</keyword>
<gene>
    <name evidence="3" type="ORF">NECHADRAFT_88135</name>
</gene>
<dbReference type="GeneID" id="9669777"/>
<sequence length="1332" mass="150958">MPSRALWTLLLFLPYSVHALFGLSNETDFWSEFGNNFATDLAPIISLFGEQVTKQFLSESTTSLDTVIFAVGPLGIITAIVSCIRVSGSSFLKSVVGRAREPRAVPEVELCSSTSESVCELWSNGGICRVFGRPRILEFIFREPKEDDDYYARCDRHGKEEEPATCGIFLTREILRVAPCLSGLATTSKVQECGWRAISSLEVLFVPFSNLIHQTITWIKRGIKRVFNTATTSPPEDIELRSLSQPYRRAIGAKCEDGMAEFAPFPNLALNIGVQKAQTSILTLWLAAVFGLAIQGSFFWYTNWATWKHPKFYEGEKLPNARLFFALTIAGTASINVGMGLCAKLIDRNSKEQRVALSRVKETEKPRLPEYRMFWLQPGGQRIGDQEFDAFACNEVKTEYIASWNNRETPVPISLVWLGVSLSLVGWMVQFIGLRGQHATVSLYQLCCTITMSIIRASIRSSRSTPKNELDHPSEEIQGYELEWQALRLISEGFSLEGCGFDSDQEAEVNSQWSFDPQIMRSFEGQTHLTIHSSVSEKTRELSFYGLKMRIGWNVAAEVDLRRGQKLIQWIESCDSRFNPSSDEISELDRTILGPPNMAAKWVRIRTRLAHLTKQLPYQTWENDIQKTARQLKNTLQKASQLLYPISGDLSHVQSLVWSTSGLVWEFRRYQLRERPLCFCMTKRDNAWVIDENQLEAILGLWHWTFSRYATPLGLEPGESIGSERYKAIAIPHQDKGAISVVLKQWGLSGDDLKEIESVPPICTNLSVPIMASLEIGTRPRPKSEPGEASSGEILSVDATSSLLQMMAQDLFTTFVETIGMLRLGRLENVAFSNIRGRDNNGTAFAEGMVQLLVSESLATHQEAIMSVITGLYPRSGNSNSIQTQHLIFSRAISLRRQEQFDESQQAVKPLARVGSLRFKTRPLTLLYGAYRSEMCWMIRQRRIFTNRECLKRRKEILEEMQDFGPTHSTDDLEAADNVQRLQQIYTSVIDWLLWANRIAPAFVIDDDSNPLCTIKESSVLRSMQPAFQPPTPLDKKTLDDMKLDDIKSMRDAFELALTLDQRFSLGESSVQVRRQLLRWAIESECVDLAEDLWLAERNYPWEESAFSTGCDELFWAVSLHTDACDMINTILFLLEVVGMDQCAPLKCREEMGQSWWATSQVRDLIEAKYGQVSNVLAAASVNSNGRDVIELLTRDLDQHDLGQCEYVCEAVRSALEHGSLETLRCLLGQAFEGRRAWGCRLKLLSILAEWGLKEQFEIMAQKLLSVTRRQIALGDLESFLQMARTELPRGKEERAHEVFNANRDGLVTSLEERLAKQRDSGLRTRMWERIE</sequence>
<keyword evidence="1" id="KW-0472">Membrane</keyword>
<dbReference type="RefSeq" id="XP_003043578.1">
    <property type="nucleotide sequence ID" value="XM_003043532.1"/>
</dbReference>
<evidence type="ECO:0000313" key="3">
    <source>
        <dbReference type="EMBL" id="EEU37865.1"/>
    </source>
</evidence>
<feature type="transmembrane region" description="Helical" evidence="1">
    <location>
        <begin position="321"/>
        <end position="346"/>
    </location>
</feature>
<evidence type="ECO:0000313" key="4">
    <source>
        <dbReference type="Proteomes" id="UP000005206"/>
    </source>
</evidence>